<dbReference type="NCBIfam" id="NF005212">
    <property type="entry name" value="PRK06690.1"/>
    <property type="match status" value="1"/>
</dbReference>
<gene>
    <name evidence="7" type="ORF">E2636_03645</name>
</gene>
<dbReference type="InterPro" id="IPR020617">
    <property type="entry name" value="Thiolase_C"/>
</dbReference>
<dbReference type="SUPFAM" id="SSF53901">
    <property type="entry name" value="Thiolase-like"/>
    <property type="match status" value="2"/>
</dbReference>
<evidence type="ECO:0000256" key="2">
    <source>
        <dbReference type="ARBA" id="ARBA00022679"/>
    </source>
</evidence>
<dbReference type="PANTHER" id="PTHR43853">
    <property type="entry name" value="3-KETOACYL-COA THIOLASE, PEROXISOMAL"/>
    <property type="match status" value="1"/>
</dbReference>
<dbReference type="GO" id="GO:0010124">
    <property type="term" value="P:phenylacetate catabolic process"/>
    <property type="evidence" value="ECO:0007669"/>
    <property type="project" value="TreeGrafter"/>
</dbReference>
<evidence type="ECO:0000313" key="7">
    <source>
        <dbReference type="EMBL" id="QBP43027.1"/>
    </source>
</evidence>
<keyword evidence="2 4" id="KW-0808">Transferase</keyword>
<evidence type="ECO:0000256" key="1">
    <source>
        <dbReference type="ARBA" id="ARBA00010982"/>
    </source>
</evidence>
<dbReference type="Gene3D" id="3.40.47.10">
    <property type="match status" value="2"/>
</dbReference>
<dbReference type="RefSeq" id="WP_134211741.1">
    <property type="nucleotide sequence ID" value="NZ_CP038015.1"/>
</dbReference>
<reference evidence="7 8" key="1">
    <citation type="submission" date="2019-03" db="EMBL/GenBank/DDBJ databases">
        <title>Complete genome sequence of Paenisporosarcina antarctica CGMCC 1.6503T.</title>
        <authorList>
            <person name="Rong J.-C."/>
            <person name="Chi N.-Y."/>
            <person name="Zhang Q.-F."/>
        </authorList>
    </citation>
    <scope>NUCLEOTIDE SEQUENCE [LARGE SCALE GENOMIC DNA]</scope>
    <source>
        <strain evidence="7 8">CGMCC 1.6503</strain>
    </source>
</reference>
<dbReference type="Proteomes" id="UP000294292">
    <property type="component" value="Chromosome"/>
</dbReference>
<dbReference type="GO" id="GO:0003988">
    <property type="term" value="F:acetyl-CoA C-acyltransferase activity"/>
    <property type="evidence" value="ECO:0007669"/>
    <property type="project" value="TreeGrafter"/>
</dbReference>
<dbReference type="EMBL" id="CP038015">
    <property type="protein sequence ID" value="QBP43027.1"/>
    <property type="molecule type" value="Genomic_DNA"/>
</dbReference>
<dbReference type="NCBIfam" id="TIGR01930">
    <property type="entry name" value="AcCoA-C-Actrans"/>
    <property type="match status" value="1"/>
</dbReference>
<sequence>MNIPVVVNSKRTIIGKKGGVLKDIPPEQMVSKLIKALLLNTGIKPEDVSDVILGNVVGPGGNLARLSALTAGLPLVVPGLTVDRQCGSGLEAINLACRLIQAGAGEIYLAGGVESTSLSTFPKRARFSPDSIGDPDMGIGAENVAEKYGVTRDEQDTFAALSYERAYDSLHKNRFVSEQISIVPFDRDEALKPGMNYQKLIQRARPIFIETGTVTAANSCGLNDGAALSLILSEKKAKELGLSIHLKFKDAVTVGVDPNTPGIGPVLAVKRLLLQSQLTMDEIDIVELNEAFSAQVVASAKALQIPYERLNKGGGAIAYGHPYGASGAILVTRLYSEMKSIQCRYGIATIGIGGGLGIATLFEKYKEEE</sequence>
<dbReference type="CDD" id="cd00751">
    <property type="entry name" value="thiolase"/>
    <property type="match status" value="1"/>
</dbReference>
<evidence type="ECO:0000313" key="8">
    <source>
        <dbReference type="Proteomes" id="UP000294292"/>
    </source>
</evidence>
<dbReference type="KEGG" id="panc:E2636_03645"/>
<dbReference type="InterPro" id="IPR016039">
    <property type="entry name" value="Thiolase-like"/>
</dbReference>
<dbReference type="GO" id="GO:0005737">
    <property type="term" value="C:cytoplasm"/>
    <property type="evidence" value="ECO:0007669"/>
    <property type="project" value="UniProtKB-ARBA"/>
</dbReference>
<dbReference type="InterPro" id="IPR002155">
    <property type="entry name" value="Thiolase"/>
</dbReference>
<dbReference type="OrthoDB" id="9764892at2"/>
<dbReference type="PROSITE" id="PS00737">
    <property type="entry name" value="THIOLASE_2"/>
    <property type="match status" value="1"/>
</dbReference>
<accession>A0A4P7A2E2</accession>
<dbReference type="InterPro" id="IPR020616">
    <property type="entry name" value="Thiolase_N"/>
</dbReference>
<protein>
    <submittedName>
        <fullName evidence="7">Acetyl-CoA C-acyltransferase</fullName>
    </submittedName>
</protein>
<evidence type="ECO:0000259" key="5">
    <source>
        <dbReference type="Pfam" id="PF00108"/>
    </source>
</evidence>
<dbReference type="PIRSF" id="PIRSF000429">
    <property type="entry name" value="Ac-CoA_Ac_transf"/>
    <property type="match status" value="1"/>
</dbReference>
<evidence type="ECO:0000256" key="4">
    <source>
        <dbReference type="RuleBase" id="RU003557"/>
    </source>
</evidence>
<dbReference type="Pfam" id="PF02803">
    <property type="entry name" value="Thiolase_C"/>
    <property type="match status" value="1"/>
</dbReference>
<dbReference type="GO" id="GO:0006635">
    <property type="term" value="P:fatty acid beta-oxidation"/>
    <property type="evidence" value="ECO:0007669"/>
    <property type="project" value="TreeGrafter"/>
</dbReference>
<name>A0A4P7A2E2_9BACL</name>
<evidence type="ECO:0000256" key="3">
    <source>
        <dbReference type="ARBA" id="ARBA00023315"/>
    </source>
</evidence>
<dbReference type="InterPro" id="IPR020613">
    <property type="entry name" value="Thiolase_CS"/>
</dbReference>
<feature type="domain" description="Thiolase C-terminal" evidence="6">
    <location>
        <begin position="247"/>
        <end position="364"/>
    </location>
</feature>
<dbReference type="PANTHER" id="PTHR43853:SF3">
    <property type="entry name" value="ACETYL-COA C-ACETYLTRANSFERASE YHFS-RELATED"/>
    <property type="match status" value="1"/>
</dbReference>
<dbReference type="AlphaFoldDB" id="A0A4P7A2E2"/>
<organism evidence="7 8">
    <name type="scientific">Paenisporosarcina antarctica</name>
    <dbReference type="NCBI Taxonomy" id="417367"/>
    <lineage>
        <taxon>Bacteria</taxon>
        <taxon>Bacillati</taxon>
        <taxon>Bacillota</taxon>
        <taxon>Bacilli</taxon>
        <taxon>Bacillales</taxon>
        <taxon>Caryophanaceae</taxon>
        <taxon>Paenisporosarcina</taxon>
    </lineage>
</organism>
<feature type="domain" description="Thiolase N-terminal" evidence="5">
    <location>
        <begin position="5"/>
        <end position="234"/>
    </location>
</feature>
<dbReference type="InterPro" id="IPR050215">
    <property type="entry name" value="Thiolase-like_sf_Thiolase"/>
</dbReference>
<proteinExistence type="inferred from homology"/>
<keyword evidence="3 4" id="KW-0012">Acyltransferase</keyword>
<dbReference type="Pfam" id="PF00108">
    <property type="entry name" value="Thiolase_N"/>
    <property type="match status" value="1"/>
</dbReference>
<evidence type="ECO:0000259" key="6">
    <source>
        <dbReference type="Pfam" id="PF02803"/>
    </source>
</evidence>
<comment type="similarity">
    <text evidence="1 4">Belongs to the thiolase-like superfamily. Thiolase family.</text>
</comment>
<keyword evidence="8" id="KW-1185">Reference proteome</keyword>